<name>A0ABW7HXT5_9ACTN</name>
<accession>A0ABW7HXT5</accession>
<proteinExistence type="predicted"/>
<evidence type="ECO:0000313" key="2">
    <source>
        <dbReference type="EMBL" id="MFH0250678.1"/>
    </source>
</evidence>
<dbReference type="EMBL" id="JBIHMK010000092">
    <property type="protein sequence ID" value="MFH0250678.1"/>
    <property type="molecule type" value="Genomic_DNA"/>
</dbReference>
<comment type="caution">
    <text evidence="2">The sequence shown here is derived from an EMBL/GenBank/DDBJ whole genome shotgun (WGS) entry which is preliminary data.</text>
</comment>
<evidence type="ECO:0008006" key="4">
    <source>
        <dbReference type="Google" id="ProtNLM"/>
    </source>
</evidence>
<sequence length="1706" mass="181798">MTTYDDHDDSAYGGTTYDEAACAALLEAGAVLPPGTTDREDADVLTVRAYTHPALDERRIVRLVPGTLGEAEDLALDFLGLAREPVVHEVGQVRRETLGFPAWALVNDPANGHHALALVRDVERLARQAKSRPGAAKEGFEELGERLGRAVPHFLPTFYEQAARVFLRHENTTYAAAFFGKAREAERVHALPVDEERQRAVFLEFAFAGALTVKALKEHVKALSARLAPAEAWAQFRQLTVERCAAGMPPYASLPQDTRALIRAAGLDRVAEECALVEDLLASPAAVRAPASFWNAYRSTLAALAGQRPSVRVRLLEIMPAGLGRSTEDDEFWLALLAETGADRLLTGEAGANGAETGADGVDAADWLSRWALHRKHGSSVSGRSPATLALVERMAPRLRARGRPVDLFTGRWNAAADLDLLDLCVAQGIPLTLPETGKGVLLPLDRWLRETRPGRRDLTAVAADPRCRRLLYHSVGSLSGRHLGTGLLDEVAGHPVLADVLREWLDDAAGELAAAAGLPAARAALSRLRPFHAVAARVSPRAVAGAAAFDAAPLLGRTLRAGILDELGWPALEEALRRLDERTRHDRDDTLTVHEAWPALILSRRHKAIVVGPEDILLEHDLRLPVEPDRWNRPSFRYTDGELLVMWRQDGRQHGYWSARPTEVFPLGGEKLPHWYGGDTGETSIPLPGGGRATGGRALHAGDTLLPPGRPVLGDGTSYWRRGRQGPQQVWLEYDPATGTHGRASLPAFLRSGIREGATLLQQHCAVLPLQPGLEHSPLGTDGTVLGRWVRTEGEGDQARTTAGTPDGRTVTLPTAGGRGPGVPIGALRLPGGAEPVLVAQHRHMALYAGGDGGGVWESGRVTPLERGGEFAAGTRLVPPADFWHALRPRDEGSSAVLRALSDEQAAELLRAGARALAERDAEIKAAFRAAAVPAKAAGGRRAGPRSTAGAGTGEPAGPTSDEVLRKAVSRLLPSLTEPRLLAGVAGHVHAVLRLAGAVAAFVSSPVEPPRAQRRRAEGMFADYSPEDGDDRTLNEAVAGLAGMYGWWGGGQRWSALRQIRAVNHVLSGEPADGKPLPESARLAGAADGWRSEEFTVPGIGVVWLPVLDVLRPLAYRAASPVLPEAHRRALLLLFDAVAQGPLAASGAALREIVLSEPHDGRERTGQVLRREGRTVVVLGCQNVDLRNERVNWLALDHDPAGSFGAVAHFTLLRESAHPPVFPAEAMAAVTGLIRDKGPAPWQPEAPTALATATRGGLGPVQAALLLAGRPSRLTDEAAAVTALKPRQKKLGDTLLDSLEPGDLTALVGALLPKDPGDLWTAGPDTEAAGRVWAERLAGFVRLPEDLAGELSQAGLPADSAEAVLNPHRTPWISRTTVQRLDGDGDLVAEDPAALPGRYDLAQAVTALAGLAYHLPYGHPLRSALPEGLAALRRRVADPGLLLDLDLSWTQKGSPSAAELRRAYGLPATGGAGAHGLTEVGGALVLRPWYGDQEAVLVRPSALTGADDPVFGLLEGIVGPDRGEGMRALRTVLDDGLARALAAGSGPGEPTGYAQDPAATVPGLVTEAAETHGLGRDAAALYLQLLALPDPTDRNIARWTGWKPARTKKARAELAATGLVVEAKRARAGRTLFLPCGWLDLKSPALPVEIWKQGLYPVPDRSRAVPLVPVPELFERAWDRVRAGDAPAYEELTTRATRAGRKGRR</sequence>
<keyword evidence="3" id="KW-1185">Reference proteome</keyword>
<reference evidence="2 3" key="1">
    <citation type="submission" date="2024-10" db="EMBL/GenBank/DDBJ databases">
        <authorList>
            <person name="Cho J.-C."/>
        </authorList>
    </citation>
    <scope>NUCLEOTIDE SEQUENCE [LARGE SCALE GENOMIC DNA]</scope>
    <source>
        <strain evidence="2 3">KCTC29696</strain>
    </source>
</reference>
<organism evidence="2 3">
    <name type="scientific">Streptomyces chitinivorans</name>
    <dbReference type="NCBI Taxonomy" id="1257027"/>
    <lineage>
        <taxon>Bacteria</taxon>
        <taxon>Bacillati</taxon>
        <taxon>Actinomycetota</taxon>
        <taxon>Actinomycetes</taxon>
        <taxon>Kitasatosporales</taxon>
        <taxon>Streptomycetaceae</taxon>
        <taxon>Streptomyces</taxon>
    </lineage>
</organism>
<dbReference type="Proteomes" id="UP001607069">
    <property type="component" value="Unassembled WGS sequence"/>
</dbReference>
<feature type="region of interest" description="Disordered" evidence="1">
    <location>
        <begin position="936"/>
        <end position="963"/>
    </location>
</feature>
<evidence type="ECO:0000313" key="3">
    <source>
        <dbReference type="Proteomes" id="UP001607069"/>
    </source>
</evidence>
<feature type="compositionally biased region" description="Low complexity" evidence="1">
    <location>
        <begin position="936"/>
        <end position="961"/>
    </location>
</feature>
<gene>
    <name evidence="2" type="ORF">ACG5V6_20980</name>
</gene>
<evidence type="ECO:0000256" key="1">
    <source>
        <dbReference type="SAM" id="MobiDB-lite"/>
    </source>
</evidence>
<dbReference type="RefSeq" id="WP_279949187.1">
    <property type="nucleotide sequence ID" value="NZ_BAABEN010000011.1"/>
</dbReference>
<protein>
    <recommendedName>
        <fullName evidence="4">DNA-binding protein</fullName>
    </recommendedName>
</protein>